<keyword evidence="8 10" id="KW-1133">Transmembrane helix</keyword>
<evidence type="ECO:0000256" key="1">
    <source>
        <dbReference type="ARBA" id="ARBA00004477"/>
    </source>
</evidence>
<dbReference type="GO" id="GO:0000026">
    <property type="term" value="F:alpha-1,2-mannosyltransferase activity"/>
    <property type="evidence" value="ECO:0007669"/>
    <property type="project" value="TreeGrafter"/>
</dbReference>
<dbReference type="OMA" id="PRDMHAK"/>
<dbReference type="GO" id="GO:0006487">
    <property type="term" value="P:protein N-linked glycosylation"/>
    <property type="evidence" value="ECO:0007669"/>
    <property type="project" value="TreeGrafter"/>
</dbReference>
<comment type="pathway">
    <text evidence="2">Protein modification; protein glycosylation.</text>
</comment>
<evidence type="ECO:0000256" key="4">
    <source>
        <dbReference type="ARBA" id="ARBA00022676"/>
    </source>
</evidence>
<feature type="transmembrane region" description="Helical" evidence="10">
    <location>
        <begin position="199"/>
        <end position="232"/>
    </location>
</feature>
<reference evidence="12" key="1">
    <citation type="journal article" date="2013" name="Science">
        <title>Gene transfer from bacteria and archaea facilitated evolution of an extremophilic eukaryote.</title>
        <authorList>
            <person name="Schonknecht G."/>
            <person name="Chen W.H."/>
            <person name="Ternes C.M."/>
            <person name="Barbier G.G."/>
            <person name="Shrestha R.P."/>
            <person name="Stanke M."/>
            <person name="Brautigam A."/>
            <person name="Baker B.J."/>
            <person name="Banfield J.F."/>
            <person name="Garavito R.M."/>
            <person name="Carr K."/>
            <person name="Wilkerson C."/>
            <person name="Rensing S.A."/>
            <person name="Gagneul D."/>
            <person name="Dickenson N.E."/>
            <person name="Oesterhelt C."/>
            <person name="Lercher M.J."/>
            <person name="Weber A.P."/>
        </authorList>
    </citation>
    <scope>NUCLEOTIDE SEQUENCE [LARGE SCALE GENOMIC DNA]</scope>
    <source>
        <strain evidence="12">074W</strain>
    </source>
</reference>
<protein>
    <recommendedName>
        <fullName evidence="10">Mannosyltransferase</fullName>
        <ecNumber evidence="10">2.4.1.-</ecNumber>
    </recommendedName>
</protein>
<evidence type="ECO:0000256" key="8">
    <source>
        <dbReference type="ARBA" id="ARBA00022989"/>
    </source>
</evidence>
<dbReference type="OrthoDB" id="497541at2759"/>
<proteinExistence type="inferred from homology"/>
<evidence type="ECO:0000256" key="6">
    <source>
        <dbReference type="ARBA" id="ARBA00022692"/>
    </source>
</evidence>
<dbReference type="GO" id="GO:0005789">
    <property type="term" value="C:endoplasmic reticulum membrane"/>
    <property type="evidence" value="ECO:0007669"/>
    <property type="project" value="UniProtKB-SubCell"/>
</dbReference>
<evidence type="ECO:0000256" key="7">
    <source>
        <dbReference type="ARBA" id="ARBA00022824"/>
    </source>
</evidence>
<organism evidence="11 12">
    <name type="scientific">Galdieria sulphuraria</name>
    <name type="common">Red alga</name>
    <dbReference type="NCBI Taxonomy" id="130081"/>
    <lineage>
        <taxon>Eukaryota</taxon>
        <taxon>Rhodophyta</taxon>
        <taxon>Bangiophyceae</taxon>
        <taxon>Galdieriales</taxon>
        <taxon>Galdieriaceae</taxon>
        <taxon>Galdieria</taxon>
    </lineage>
</organism>
<dbReference type="RefSeq" id="XP_005708338.1">
    <property type="nucleotide sequence ID" value="XM_005708281.1"/>
</dbReference>
<feature type="transmembrane region" description="Helical" evidence="10">
    <location>
        <begin position="282"/>
        <end position="302"/>
    </location>
</feature>
<feature type="transmembrane region" description="Helical" evidence="10">
    <location>
        <begin position="458"/>
        <end position="478"/>
    </location>
</feature>
<keyword evidence="12" id="KW-1185">Reference proteome</keyword>
<evidence type="ECO:0000256" key="5">
    <source>
        <dbReference type="ARBA" id="ARBA00022679"/>
    </source>
</evidence>
<name>M2Y709_GALSU</name>
<evidence type="ECO:0000256" key="2">
    <source>
        <dbReference type="ARBA" id="ARBA00004922"/>
    </source>
</evidence>
<dbReference type="UniPathway" id="UPA00378"/>
<feature type="transmembrane region" description="Helical" evidence="10">
    <location>
        <begin position="333"/>
        <end position="362"/>
    </location>
</feature>
<keyword evidence="5 11" id="KW-0808">Transferase</keyword>
<dbReference type="EC" id="2.4.1.-" evidence="10"/>
<accession>M2Y709</accession>
<dbReference type="Pfam" id="PF03901">
    <property type="entry name" value="Glyco_transf_22"/>
    <property type="match status" value="1"/>
</dbReference>
<feature type="transmembrane region" description="Helical" evidence="10">
    <location>
        <begin position="165"/>
        <end position="187"/>
    </location>
</feature>
<dbReference type="InterPro" id="IPR005599">
    <property type="entry name" value="GPI_mannosylTrfase"/>
</dbReference>
<evidence type="ECO:0000313" key="12">
    <source>
        <dbReference type="Proteomes" id="UP000030680"/>
    </source>
</evidence>
<keyword evidence="6 10" id="KW-0812">Transmembrane</keyword>
<dbReference type="Gramene" id="EME31818">
    <property type="protein sequence ID" value="EME31818"/>
    <property type="gene ID" value="Gasu_08940"/>
</dbReference>
<keyword evidence="7 10" id="KW-0256">Endoplasmic reticulum</keyword>
<dbReference type="PANTHER" id="PTHR22760">
    <property type="entry name" value="GLYCOSYLTRANSFERASE"/>
    <property type="match status" value="1"/>
</dbReference>
<dbReference type="eggNOG" id="KOG2515">
    <property type="taxonomic scope" value="Eukaryota"/>
</dbReference>
<evidence type="ECO:0000256" key="9">
    <source>
        <dbReference type="ARBA" id="ARBA00023136"/>
    </source>
</evidence>
<dbReference type="Proteomes" id="UP000030680">
    <property type="component" value="Unassembled WGS sequence"/>
</dbReference>
<dbReference type="PANTHER" id="PTHR22760:SF2">
    <property type="entry name" value="ALPHA-1,2-MANNOSYLTRANSFERASE ALG9"/>
    <property type="match status" value="1"/>
</dbReference>
<evidence type="ECO:0000256" key="3">
    <source>
        <dbReference type="ARBA" id="ARBA00007063"/>
    </source>
</evidence>
<keyword evidence="4 10" id="KW-0328">Glycosyltransferase</keyword>
<feature type="transmembrane region" description="Helical" evidence="10">
    <location>
        <begin position="142"/>
        <end position="159"/>
    </location>
</feature>
<dbReference type="EMBL" id="KB454489">
    <property type="protein sequence ID" value="EME31818.1"/>
    <property type="molecule type" value="Genomic_DNA"/>
</dbReference>
<evidence type="ECO:0000313" key="11">
    <source>
        <dbReference type="EMBL" id="EME31818.1"/>
    </source>
</evidence>
<dbReference type="STRING" id="130081.M2Y709"/>
<keyword evidence="9 10" id="KW-0472">Membrane</keyword>
<gene>
    <name evidence="11" type="ORF">Gasu_08940</name>
</gene>
<comment type="subcellular location">
    <subcellularLocation>
        <location evidence="1 10">Endoplasmic reticulum membrane</location>
        <topology evidence="1 10">Multi-pass membrane protein</topology>
    </subcellularLocation>
</comment>
<comment type="similarity">
    <text evidence="3 10">Belongs to the glycosyltransferase 22 family.</text>
</comment>
<feature type="transmembrane region" description="Helical" evidence="10">
    <location>
        <begin position="244"/>
        <end position="270"/>
    </location>
</feature>
<sequence>MPGETPLKPSKFSGTSKVLQSKPISRYGGVRKQSTTALVAIRACMWNGPISHNTFMQVQPDHSLHGGQFSPLLHSYHILSRWNPRPWLIFLLYTIDRVIAAFCLSISDCDETFNYWEPLHFILYGFGFQTWEYSPEFRLRSYAYLLIYALFGKLFALFVSKENKVAQFFFIRILIGIFDAVSETFLYRSLSKKFGSSTSLLFFLFSLLSPGLFISTTSILPSSFSLILFNFALSYWISEKWVKAVVFVSIAALWGWPFVAVLGIPLALYIAYLKGIGYMCKITFLLAIFNLLPLFLVDSYFYGKPSVTPLQLILYNVFPKKGKGSEIFGVEPWYYYILNLFLNFNIVFLLSLVFMPVFLLIFPLSKFKISFLWNNRQQWMESLWYCSPLYLWSMIYLSQPHKEERFFFPVYSLICLSGAICLHSLQRVLQLLEQWFNSKKILPNSSMKKSKLLIGERLIVCFLFLFICLSLGRIIILVRGYQAPLNVYKEFSRRELQKDFHSSREYNLCIGKEWYRFMSHFFIPKRQIRVRWIPCGFDGILPQYFDESGIPKGTRTIPLSMNDENRAVPEQFFYSLNACDYLIDWESFFDEPNELSKGLRPILSEPFLDNRLTSRSFRVFYIPFISSRAVYGRYVLYILNGFQNSTT</sequence>
<dbReference type="GeneID" id="17090437"/>
<feature type="transmembrane region" description="Helical" evidence="10">
    <location>
        <begin position="406"/>
        <end position="425"/>
    </location>
</feature>
<dbReference type="AlphaFoldDB" id="M2Y709"/>
<dbReference type="KEGG" id="gsl:Gasu_08940"/>
<evidence type="ECO:0000256" key="10">
    <source>
        <dbReference type="RuleBase" id="RU363075"/>
    </source>
</evidence>